<evidence type="ECO:0000256" key="12">
    <source>
        <dbReference type="SAM" id="MobiDB-lite"/>
    </source>
</evidence>
<feature type="domain" description="DUSP" evidence="14">
    <location>
        <begin position="97"/>
        <end position="199"/>
    </location>
</feature>
<dbReference type="Gene3D" id="3.90.70.10">
    <property type="entry name" value="Cysteine proteinases"/>
    <property type="match status" value="2"/>
</dbReference>
<dbReference type="Pfam" id="PF06337">
    <property type="entry name" value="DUSP"/>
    <property type="match status" value="1"/>
</dbReference>
<gene>
    <name evidence="15" type="primary">SMKI10G0230</name>
    <name evidence="15" type="ORF">SMKI_10G0230</name>
</gene>
<dbReference type="InterPro" id="IPR038765">
    <property type="entry name" value="Papain-like_cys_pep_sf"/>
</dbReference>
<evidence type="ECO:0000256" key="6">
    <source>
        <dbReference type="ARBA" id="ARBA00022786"/>
    </source>
</evidence>
<evidence type="ECO:0000256" key="8">
    <source>
        <dbReference type="ARBA" id="ARBA00022807"/>
    </source>
</evidence>
<feature type="region of interest" description="Disordered" evidence="12">
    <location>
        <begin position="46"/>
        <end position="66"/>
    </location>
</feature>
<keyword evidence="5" id="KW-0645">Protease</keyword>
<dbReference type="PROSITE" id="PS50235">
    <property type="entry name" value="USP_3"/>
    <property type="match status" value="1"/>
</dbReference>
<evidence type="ECO:0000256" key="5">
    <source>
        <dbReference type="ARBA" id="ARBA00022670"/>
    </source>
</evidence>
<dbReference type="GO" id="GO:0016579">
    <property type="term" value="P:protein deubiquitination"/>
    <property type="evidence" value="ECO:0007669"/>
    <property type="project" value="InterPro"/>
</dbReference>
<dbReference type="InterPro" id="IPR028889">
    <property type="entry name" value="USP"/>
</dbReference>
<evidence type="ECO:0000313" key="15">
    <source>
        <dbReference type="EMBL" id="CAI4034240.1"/>
    </source>
</evidence>
<accession>A0AA35INZ1</accession>
<dbReference type="SUPFAM" id="SSF143791">
    <property type="entry name" value="DUSP-like"/>
    <property type="match status" value="1"/>
</dbReference>
<dbReference type="EMBL" id="OX365766">
    <property type="protein sequence ID" value="CAI4034240.1"/>
    <property type="molecule type" value="Genomic_DNA"/>
</dbReference>
<dbReference type="GO" id="GO:0005634">
    <property type="term" value="C:nucleus"/>
    <property type="evidence" value="ECO:0007669"/>
    <property type="project" value="UniProtKB-ARBA"/>
</dbReference>
<dbReference type="Proteomes" id="UP001161438">
    <property type="component" value="Chromosome 10"/>
</dbReference>
<dbReference type="AlphaFoldDB" id="A0AA35INZ1"/>
<evidence type="ECO:0000256" key="4">
    <source>
        <dbReference type="ARBA" id="ARBA00022553"/>
    </source>
</evidence>
<dbReference type="PANTHER" id="PTHR21646">
    <property type="entry name" value="UBIQUITIN CARBOXYL-TERMINAL HYDROLASE"/>
    <property type="match status" value="1"/>
</dbReference>
<dbReference type="InterPro" id="IPR001394">
    <property type="entry name" value="Peptidase_C19_UCH"/>
</dbReference>
<keyword evidence="4" id="KW-0597">Phosphoprotein</keyword>
<evidence type="ECO:0000256" key="3">
    <source>
        <dbReference type="ARBA" id="ARBA00012759"/>
    </source>
</evidence>
<dbReference type="PROSITE" id="PS51283">
    <property type="entry name" value="DUSP"/>
    <property type="match status" value="1"/>
</dbReference>
<evidence type="ECO:0000256" key="9">
    <source>
        <dbReference type="ARBA" id="ARBA00075183"/>
    </source>
</evidence>
<evidence type="ECO:0000256" key="2">
    <source>
        <dbReference type="ARBA" id="ARBA00009085"/>
    </source>
</evidence>
<feature type="region of interest" description="Disordered" evidence="12">
    <location>
        <begin position="1"/>
        <end position="30"/>
    </location>
</feature>
<name>A0AA35INZ1_SACMI</name>
<feature type="region of interest" description="Disordered" evidence="12">
    <location>
        <begin position="1174"/>
        <end position="1198"/>
    </location>
</feature>
<feature type="region of interest" description="Disordered" evidence="12">
    <location>
        <begin position="849"/>
        <end position="890"/>
    </location>
</feature>
<proteinExistence type="inferred from homology"/>
<evidence type="ECO:0000256" key="10">
    <source>
        <dbReference type="ARBA" id="ARBA00078780"/>
    </source>
</evidence>
<dbReference type="EC" id="3.4.19.12" evidence="3"/>
<comment type="catalytic activity">
    <reaction evidence="1">
        <text>Thiol-dependent hydrolysis of ester, thioester, amide, peptide and isopeptide bonds formed by the C-terminal Gly of ubiquitin (a 76-residue protein attached to proteins as an intracellular targeting signal).</text>
        <dbReference type="EC" id="3.4.19.12"/>
    </reaction>
</comment>
<dbReference type="PROSITE" id="PS00972">
    <property type="entry name" value="USP_1"/>
    <property type="match status" value="1"/>
</dbReference>
<reference evidence="15" key="1">
    <citation type="submission" date="2022-10" db="EMBL/GenBank/DDBJ databases">
        <authorList>
            <person name="Byrne P K."/>
        </authorList>
    </citation>
    <scope>NUCLEOTIDE SEQUENCE</scope>
    <source>
        <strain evidence="15">IFO1815</strain>
    </source>
</reference>
<feature type="compositionally biased region" description="Acidic residues" evidence="12">
    <location>
        <begin position="866"/>
        <end position="883"/>
    </location>
</feature>
<dbReference type="SMART" id="SM00695">
    <property type="entry name" value="DUSP"/>
    <property type="match status" value="1"/>
</dbReference>
<dbReference type="InterPro" id="IPR018200">
    <property type="entry name" value="USP_CS"/>
</dbReference>
<sequence length="1247" mass="141881">MGSSDVSSRENSLVYNEDPESPNGTTPCDRLGVDLMNVLDDKNEIKQGVTPVSDREIGGTESETSAVSAFASADELLAELDTEDETKLEPDGEDGRSVLKKQRDIVTKLIQANKETQKEGDKVCIVPKAWYDNFFDPDVTDPEDIGPINTCMICRDFENFVLEDYNRCPYLSVAEPVFNFLSEIYGMTSGSFPVVTNLVMNQTTGELETEYNKWFFRLHYLTDKQDVRKRRYSQDDSVLYLSMSALNLVRDLVEKSMNIFFDKADHLDVNTVDFKIWFVSQGPSVAIDNNVDDVLNTSYEITPLQFLELPIKKLLIPAMFGNRLDKITSNPSDLVIEIKPIEGHHHWASNYFAYNKLEPASGTTGLVNLGNTCYMNSALQCLVHIPQLRDYFLYDGYENEINEENPLGYHGYVARAFSDLIQKIFQNRLSVMQRNGAFPPSMFKSTVGHFNSMFSGYMQQDSQEFLAFLLDSLHEDLNRIIKKEYIEKPSLSPGDDVDDWNVVKKLADDTWEMHLKRNCSVITDLFVGMYKSTLYCPECKNVSITFDPYNDVTLPLPVDTVWNKTVKILPMNSPPLLLDVELSKSSTFMDLKKYVGKISGLDPNTLFGCEIFSNQVYVNYESAESNAQFLTLQELIKPADDVVFYELPVTEKNEIIVPVLNSRVEKGYRSATLFGVPFFITLTEDEMNNPGAIRMKLQRRFVHLSGGFIPFAEPVGNWVDFAESFPLLVEKYPGIELQQYKDILQYAFNSVTDKDKSFFSIKILPVEKEQQFFSNNRAESNFWTPFSRLNYDKAVEISNRLAGVVGDIYNYPFLIESAEGIPMQVDDEGGVEINEAASSSELFQLKDGEENKKIEANGENVNSTADQDEDMESTDDIEEDASTEPELTEKLEGPTKIKDNLNSILSINDVIVCEWDESALNEAFSHDKVYNWENPAILPNTELENIKSERSNAKERTITLDDCLQLFSKPEILGLSDSWYCPTCKEHRQATKQIQLWNTPDILLIHLKRFESQRSFSDKIDATVNFPITDLDLSKNVVYKDDPRGSIYDLYAVDNHYGGLGGGHYTAYVKNFANNKWYYFDDSRVTETVPENSIAGSAYLLFYIRRPKDGDELGGPKLQEIIKISRQGYDQRIKKIYDEQMKLYEVNKTDEEEDMCDDVIEDVQVPEYSNRSLEVGHIKTQDCDDEDDNDDGERTNSGRRKLRLLKKVYKKSLDSSSSSTSAISEGGLESEVIDLNCKNDVTLESPE</sequence>
<evidence type="ECO:0000256" key="7">
    <source>
        <dbReference type="ARBA" id="ARBA00022801"/>
    </source>
</evidence>
<evidence type="ECO:0000259" key="13">
    <source>
        <dbReference type="PROSITE" id="PS50235"/>
    </source>
</evidence>
<dbReference type="FunFam" id="3.90.70.10:FF:000180">
    <property type="entry name" value="Ubiquitin carboxyl-terminal hydrolase"/>
    <property type="match status" value="1"/>
</dbReference>
<dbReference type="Pfam" id="PF00443">
    <property type="entry name" value="UCH"/>
    <property type="match status" value="1"/>
</dbReference>
<evidence type="ECO:0000313" key="16">
    <source>
        <dbReference type="Proteomes" id="UP001161438"/>
    </source>
</evidence>
<dbReference type="Gene3D" id="3.30.2230.10">
    <property type="entry name" value="DUSP-like"/>
    <property type="match status" value="1"/>
</dbReference>
<keyword evidence="7" id="KW-0378">Hydrolase</keyword>
<evidence type="ECO:0000256" key="1">
    <source>
        <dbReference type="ARBA" id="ARBA00000707"/>
    </source>
</evidence>
<dbReference type="PANTHER" id="PTHR21646:SF24">
    <property type="entry name" value="UBIQUITIN CARBOXYL-TERMINAL HYDROLASE"/>
    <property type="match status" value="1"/>
</dbReference>
<dbReference type="InterPro" id="IPR035927">
    <property type="entry name" value="DUSP-like_sf"/>
</dbReference>
<dbReference type="PROSITE" id="PS00973">
    <property type="entry name" value="USP_2"/>
    <property type="match status" value="1"/>
</dbReference>
<dbReference type="FunFam" id="3.90.70.10:FF:000203">
    <property type="entry name" value="Ubiquitin carboxyl-terminal hydrolase"/>
    <property type="match status" value="1"/>
</dbReference>
<dbReference type="SUPFAM" id="SSF54001">
    <property type="entry name" value="Cysteine proteinases"/>
    <property type="match status" value="1"/>
</dbReference>
<dbReference type="GO" id="GO:0004843">
    <property type="term" value="F:cysteine-type deubiquitinase activity"/>
    <property type="evidence" value="ECO:0007669"/>
    <property type="project" value="UniProtKB-EC"/>
</dbReference>
<dbReference type="RefSeq" id="XP_056077361.1">
    <property type="nucleotide sequence ID" value="XM_056223332.1"/>
</dbReference>
<keyword evidence="16" id="KW-1185">Reference proteome</keyword>
<feature type="domain" description="USP" evidence="13">
    <location>
        <begin position="364"/>
        <end position="1106"/>
    </location>
</feature>
<comment type="similarity">
    <text evidence="2">Belongs to the peptidase C19 family.</text>
</comment>
<dbReference type="GO" id="GO:0006508">
    <property type="term" value="P:proteolysis"/>
    <property type="evidence" value="ECO:0007669"/>
    <property type="project" value="UniProtKB-KW"/>
</dbReference>
<dbReference type="CDD" id="cd02674">
    <property type="entry name" value="Peptidase_C19R"/>
    <property type="match status" value="1"/>
</dbReference>
<feature type="compositionally biased region" description="Polar residues" evidence="12">
    <location>
        <begin position="1"/>
        <end position="14"/>
    </location>
</feature>
<dbReference type="GeneID" id="80919057"/>
<organism evidence="15 16">
    <name type="scientific">Saccharomyces mikatae IFO 1815</name>
    <dbReference type="NCBI Taxonomy" id="226126"/>
    <lineage>
        <taxon>Eukaryota</taxon>
        <taxon>Fungi</taxon>
        <taxon>Dikarya</taxon>
        <taxon>Ascomycota</taxon>
        <taxon>Saccharomycotina</taxon>
        <taxon>Saccharomycetes</taxon>
        <taxon>Saccharomycetales</taxon>
        <taxon>Saccharomycetaceae</taxon>
        <taxon>Saccharomyces</taxon>
    </lineage>
</organism>
<protein>
    <recommendedName>
        <fullName evidence="3">ubiquitinyl hydrolase 1</fullName>
        <ecNumber evidence="3">3.4.19.12</ecNumber>
    </recommendedName>
    <alternativeName>
        <fullName evidence="11">Deubiquitinating enzyme 12</fullName>
    </alternativeName>
    <alternativeName>
        <fullName evidence="9">Ubiquitin thioesterase 12</fullName>
    </alternativeName>
    <alternativeName>
        <fullName evidence="10">Ubiquitin-specific-processing protease 12</fullName>
    </alternativeName>
</protein>
<feature type="compositionally biased region" description="Low complexity" evidence="12">
    <location>
        <begin position="1214"/>
        <end position="1224"/>
    </location>
</feature>
<dbReference type="InterPro" id="IPR006615">
    <property type="entry name" value="Pept_C19_DUSP"/>
</dbReference>
<evidence type="ECO:0000256" key="11">
    <source>
        <dbReference type="ARBA" id="ARBA00081974"/>
    </source>
</evidence>
<evidence type="ECO:0000259" key="14">
    <source>
        <dbReference type="PROSITE" id="PS51283"/>
    </source>
</evidence>
<feature type="region of interest" description="Disordered" evidence="12">
    <location>
        <begin position="1210"/>
        <end position="1229"/>
    </location>
</feature>
<keyword evidence="8" id="KW-0788">Thiol protease</keyword>
<dbReference type="InterPro" id="IPR050185">
    <property type="entry name" value="Ub_carboxyl-term_hydrolase"/>
</dbReference>
<dbReference type="FunFam" id="3.30.2230.10:FF:000011">
    <property type="entry name" value="Ubiquitin carboxyl-terminal hydrolase"/>
    <property type="match status" value="1"/>
</dbReference>
<keyword evidence="6" id="KW-0833">Ubl conjugation pathway</keyword>